<dbReference type="RefSeq" id="WP_209652039.1">
    <property type="nucleotide sequence ID" value="NZ_JAGJCB010000001.1"/>
</dbReference>
<name>A0ABS4BPL7_9FLAO</name>
<dbReference type="InterPro" id="IPR023393">
    <property type="entry name" value="START-like_dom_sf"/>
</dbReference>
<organism evidence="1 2">
    <name type="scientific">Mariniflexile gromovii</name>
    <dbReference type="NCBI Taxonomy" id="362523"/>
    <lineage>
        <taxon>Bacteria</taxon>
        <taxon>Pseudomonadati</taxon>
        <taxon>Bacteroidota</taxon>
        <taxon>Flavobacteriia</taxon>
        <taxon>Flavobacteriales</taxon>
        <taxon>Flavobacteriaceae</taxon>
        <taxon>Mariniflexile</taxon>
    </lineage>
</organism>
<evidence type="ECO:0000313" key="1">
    <source>
        <dbReference type="EMBL" id="MBP0902526.1"/>
    </source>
</evidence>
<reference evidence="1 2" key="1">
    <citation type="submission" date="2021-04" db="EMBL/GenBank/DDBJ databases">
        <title>Mariniflexile gromovii gen. nov., sp. nov., a gliding bacterium isolated from the sea urchin Strongylocentrotus intermedius.</title>
        <authorList>
            <person name="Ko S."/>
            <person name="Le V."/>
            <person name="Ahn C.-Y."/>
            <person name="Oh H.-M."/>
        </authorList>
    </citation>
    <scope>NUCLEOTIDE SEQUENCE [LARGE SCALE GENOMIC DNA]</scope>
    <source>
        <strain evidence="1 2">KCTC 12570</strain>
    </source>
</reference>
<gene>
    <name evidence="1" type="ORF">J8H85_01685</name>
</gene>
<evidence type="ECO:0000313" key="2">
    <source>
        <dbReference type="Proteomes" id="UP000670776"/>
    </source>
</evidence>
<dbReference type="Proteomes" id="UP000670776">
    <property type="component" value="Unassembled WGS sequence"/>
</dbReference>
<proteinExistence type="predicted"/>
<dbReference type="SUPFAM" id="SSF55961">
    <property type="entry name" value="Bet v1-like"/>
    <property type="match status" value="1"/>
</dbReference>
<sequence length="147" mass="16913">MFAKLNFKITIQAPKETVWSVLWNDVTYREWTKVFSEDSHAVSNWQEGSSVMFLDGNGSGMFSKIYKSIPNSFMGFEHLGIVKDHIKQPIDEKTKAWSGAKEDYTLTEKNGMTHLEVSLDSDKEFESYFKNTFPKALEIVKNLSENN</sequence>
<dbReference type="EMBL" id="JAGJCB010000001">
    <property type="protein sequence ID" value="MBP0902526.1"/>
    <property type="molecule type" value="Genomic_DNA"/>
</dbReference>
<keyword evidence="2" id="KW-1185">Reference proteome</keyword>
<dbReference type="Gene3D" id="3.30.530.20">
    <property type="match status" value="1"/>
</dbReference>
<protein>
    <submittedName>
        <fullName evidence="1">SRPBCC domain-containing protein</fullName>
    </submittedName>
</protein>
<accession>A0ABS4BPL7</accession>
<comment type="caution">
    <text evidence="1">The sequence shown here is derived from an EMBL/GenBank/DDBJ whole genome shotgun (WGS) entry which is preliminary data.</text>
</comment>